<organism evidence="1 2">
    <name type="scientific">Vibrio harveyi</name>
    <name type="common">Beneckea harveyi</name>
    <dbReference type="NCBI Taxonomy" id="669"/>
    <lineage>
        <taxon>Bacteria</taxon>
        <taxon>Pseudomonadati</taxon>
        <taxon>Pseudomonadota</taxon>
        <taxon>Gammaproteobacteria</taxon>
        <taxon>Vibrionales</taxon>
        <taxon>Vibrionaceae</taxon>
        <taxon>Vibrio</taxon>
    </lineage>
</organism>
<evidence type="ECO:0000313" key="2">
    <source>
        <dbReference type="Proteomes" id="UP000008367"/>
    </source>
</evidence>
<dbReference type="EMBL" id="AJSR01002626">
    <property type="protein sequence ID" value="EKM28229.1"/>
    <property type="molecule type" value="Genomic_DNA"/>
</dbReference>
<proteinExistence type="predicted"/>
<sequence>REIVDTSASLKLTKLFTRWSLMRR</sequence>
<dbReference type="Proteomes" id="UP000008367">
    <property type="component" value="Unassembled WGS sequence"/>
</dbReference>
<accession>A0A454CPA4</accession>
<reference evidence="1 2" key="1">
    <citation type="submission" date="2012-10" db="EMBL/GenBank/DDBJ databases">
        <title>Genome sequence of Vibrio Cholerae HENC-02.</title>
        <authorList>
            <person name="Eppinger M."/>
            <person name="Hasan N.A."/>
            <person name="Sengamalay N."/>
            <person name="Hine E."/>
            <person name="Su Q."/>
            <person name="Daugherty S.C."/>
            <person name="Young S."/>
            <person name="Sadzewicz L."/>
            <person name="Tallon L."/>
            <person name="Cebula T.A."/>
            <person name="Ravel J."/>
            <person name="Colwell R.R."/>
        </authorList>
    </citation>
    <scope>NUCLEOTIDE SEQUENCE [LARGE SCALE GENOMIC DNA]</scope>
    <source>
        <strain evidence="1 2">HENC-02</strain>
    </source>
</reference>
<gene>
    <name evidence="1" type="ORF">VCHENC02_5851B</name>
</gene>
<comment type="caution">
    <text evidence="1">The sequence shown here is derived from an EMBL/GenBank/DDBJ whole genome shotgun (WGS) entry which is preliminary data.</text>
</comment>
<feature type="non-terminal residue" evidence="1">
    <location>
        <position position="1"/>
    </location>
</feature>
<protein>
    <submittedName>
        <fullName evidence="1">Uncharacterized protein</fullName>
    </submittedName>
</protein>
<name>A0A454CPA4_VIBHA</name>
<dbReference type="AlphaFoldDB" id="A0A454CPA4"/>
<evidence type="ECO:0000313" key="1">
    <source>
        <dbReference type="EMBL" id="EKM28229.1"/>
    </source>
</evidence>